<gene>
    <name evidence="1" type="ORF">CBM2613_B50062</name>
</gene>
<dbReference type="AlphaFoldDB" id="A0A976B2V6"/>
<organism evidence="1 2">
    <name type="scientific">Cupriavidus taiwanensis</name>
    <dbReference type="NCBI Taxonomy" id="164546"/>
    <lineage>
        <taxon>Bacteria</taxon>
        <taxon>Pseudomonadati</taxon>
        <taxon>Pseudomonadota</taxon>
        <taxon>Betaproteobacteria</taxon>
        <taxon>Burkholderiales</taxon>
        <taxon>Burkholderiaceae</taxon>
        <taxon>Cupriavidus</taxon>
    </lineage>
</organism>
<dbReference type="Proteomes" id="UP000256952">
    <property type="component" value="Chromosome CBM2613_b"/>
</dbReference>
<evidence type="ECO:0000313" key="1">
    <source>
        <dbReference type="EMBL" id="SOZ72914.1"/>
    </source>
</evidence>
<comment type="caution">
    <text evidence="1">The sequence shown here is derived from an EMBL/GenBank/DDBJ whole genome shotgun (WGS) entry which is preliminary data.</text>
</comment>
<reference evidence="1 2" key="1">
    <citation type="submission" date="2018-01" db="EMBL/GenBank/DDBJ databases">
        <authorList>
            <person name="Clerissi C."/>
        </authorList>
    </citation>
    <scope>NUCLEOTIDE SEQUENCE [LARGE SCALE GENOMIC DNA]</scope>
    <source>
        <strain evidence="1">Cupriavidus taiwanensis STM 8556</strain>
    </source>
</reference>
<protein>
    <submittedName>
        <fullName evidence="1">Uncharacterized protein</fullName>
    </submittedName>
</protein>
<evidence type="ECO:0000313" key="2">
    <source>
        <dbReference type="Proteomes" id="UP000256952"/>
    </source>
</evidence>
<dbReference type="EMBL" id="OFTH01000047">
    <property type="protein sequence ID" value="SOZ72914.1"/>
    <property type="molecule type" value="Genomic_DNA"/>
</dbReference>
<accession>A0A976B2V6</accession>
<proteinExistence type="predicted"/>
<name>A0A976B2V6_9BURK</name>
<sequence>MRRRLDVITELCNGSPHVIDFVLCATFLSETFVCSLAYKRQELTNQCATIGQNLSADQVICLYAVRAFVDWENAGIAQQLLRAGFCNEPRATMHLHTETSDVYPVVREKRLRNGRQERQHSFRISGSLRIGAVVMNVNL</sequence>